<protein>
    <submittedName>
        <fullName evidence="2">RcpC/CpaB family pilus assembly protein</fullName>
    </submittedName>
</protein>
<sequence length="240" mass="23629">MDAQRRRALQLAWWRHRRTVLAVPVALLAWVVLRSLVPGEATVLVPVVTHDLAAGAVLGADDVRPVAWPAGTEPGGLVPATTGRVLAGAMRAGEPVTDARLVGRSLLLGQPGGSVAVAVRLADAAGAALVRPGDRVDVLAARADGESAAASADPVASAALVLNVPAAQSDSAAEGGGVLGLTRASGASAAEGASAVLLLAVDRATAARLAAAQADQLLSVALLPPAIIATTLGGAPSPAP</sequence>
<evidence type="ECO:0000313" key="2">
    <source>
        <dbReference type="EMBL" id="MFI7588798.1"/>
    </source>
</evidence>
<reference evidence="2 3" key="1">
    <citation type="submission" date="2024-10" db="EMBL/GenBank/DDBJ databases">
        <title>The Natural Products Discovery Center: Release of the First 8490 Sequenced Strains for Exploring Actinobacteria Biosynthetic Diversity.</title>
        <authorList>
            <person name="Kalkreuter E."/>
            <person name="Kautsar S.A."/>
            <person name="Yang D."/>
            <person name="Bader C.D."/>
            <person name="Teijaro C.N."/>
            <person name="Fluegel L."/>
            <person name="Davis C.M."/>
            <person name="Simpson J.R."/>
            <person name="Lauterbach L."/>
            <person name="Steele A.D."/>
            <person name="Gui C."/>
            <person name="Meng S."/>
            <person name="Li G."/>
            <person name="Viehrig K."/>
            <person name="Ye F."/>
            <person name="Su P."/>
            <person name="Kiefer A.F."/>
            <person name="Nichols A."/>
            <person name="Cepeda A.J."/>
            <person name="Yan W."/>
            <person name="Fan B."/>
            <person name="Jiang Y."/>
            <person name="Adhikari A."/>
            <person name="Zheng C.-J."/>
            <person name="Schuster L."/>
            <person name="Cowan T.M."/>
            <person name="Smanski M.J."/>
            <person name="Chevrette M.G."/>
            <person name="De Carvalho L.P.S."/>
            <person name="Shen B."/>
        </authorList>
    </citation>
    <scope>NUCLEOTIDE SEQUENCE [LARGE SCALE GENOMIC DNA]</scope>
    <source>
        <strain evidence="2 3">NPDC049639</strain>
    </source>
</reference>
<dbReference type="Proteomes" id="UP001612915">
    <property type="component" value="Unassembled WGS sequence"/>
</dbReference>
<dbReference type="RefSeq" id="WP_398282844.1">
    <property type="nucleotide sequence ID" value="NZ_JBITLV010000005.1"/>
</dbReference>
<organism evidence="2 3">
    <name type="scientific">Spongisporangium articulatum</name>
    <dbReference type="NCBI Taxonomy" id="3362603"/>
    <lineage>
        <taxon>Bacteria</taxon>
        <taxon>Bacillati</taxon>
        <taxon>Actinomycetota</taxon>
        <taxon>Actinomycetes</taxon>
        <taxon>Kineosporiales</taxon>
        <taxon>Kineosporiaceae</taxon>
        <taxon>Spongisporangium</taxon>
    </lineage>
</organism>
<accession>A0ABW8ART6</accession>
<evidence type="ECO:0000259" key="1">
    <source>
        <dbReference type="SMART" id="SM00858"/>
    </source>
</evidence>
<gene>
    <name evidence="2" type="ORF">ACIB24_17155</name>
</gene>
<feature type="domain" description="SAF" evidence="1">
    <location>
        <begin position="43"/>
        <end position="102"/>
    </location>
</feature>
<dbReference type="InterPro" id="IPR031571">
    <property type="entry name" value="RcpC_dom"/>
</dbReference>
<dbReference type="SMART" id="SM00858">
    <property type="entry name" value="SAF"/>
    <property type="match status" value="1"/>
</dbReference>
<dbReference type="Pfam" id="PF08666">
    <property type="entry name" value="SAF"/>
    <property type="match status" value="1"/>
</dbReference>
<comment type="caution">
    <text evidence="2">The sequence shown here is derived from an EMBL/GenBank/DDBJ whole genome shotgun (WGS) entry which is preliminary data.</text>
</comment>
<proteinExistence type="predicted"/>
<keyword evidence="3" id="KW-1185">Reference proteome</keyword>
<dbReference type="CDD" id="cd11614">
    <property type="entry name" value="SAF_CpaB_FlgA_like"/>
    <property type="match status" value="1"/>
</dbReference>
<name>A0ABW8ART6_9ACTN</name>
<dbReference type="EMBL" id="JBITLV010000005">
    <property type="protein sequence ID" value="MFI7588798.1"/>
    <property type="molecule type" value="Genomic_DNA"/>
</dbReference>
<dbReference type="InterPro" id="IPR013974">
    <property type="entry name" value="SAF"/>
</dbReference>
<evidence type="ECO:0000313" key="3">
    <source>
        <dbReference type="Proteomes" id="UP001612915"/>
    </source>
</evidence>
<dbReference type="Pfam" id="PF16976">
    <property type="entry name" value="RcpC"/>
    <property type="match status" value="1"/>
</dbReference>